<dbReference type="Gene3D" id="3.30.460.10">
    <property type="entry name" value="Beta Polymerase, domain 2"/>
    <property type="match status" value="1"/>
</dbReference>
<organism evidence="1 2">
    <name type="scientific">Candidatus Tremblayella phenacoccinincola</name>
    <dbReference type="NCBI Taxonomy" id="1010676"/>
    <lineage>
        <taxon>Bacteria</taxon>
        <taxon>Pseudomonadati</taxon>
        <taxon>Pseudomonadota</taxon>
        <taxon>Betaproteobacteria</taxon>
        <taxon>Candidatus Tremblayella</taxon>
    </lineage>
</organism>
<dbReference type="OrthoDB" id="9793681at2"/>
<proteinExistence type="predicted"/>
<evidence type="ECO:0000313" key="2">
    <source>
        <dbReference type="Proteomes" id="UP000222818"/>
    </source>
</evidence>
<sequence length="116" mass="13038">MCDVGLILKAVYTAYKLKAVNTKIYTDFKVSHTYTIVTEGVSSVHIRGIAKELHGLFKDLYGSSTFVTQSSSQWHVVCCSSILVHIMKADVRCFYTLGSLFNNELCLKQQAFSIYI</sequence>
<keyword evidence="2" id="KW-1185">Reference proteome</keyword>
<comment type="caution">
    <text evidence="1">The sequence shown here is derived from an EMBL/GenBank/DDBJ whole genome shotgun (WGS) entry which is preliminary data.</text>
</comment>
<dbReference type="EMBL" id="MKGN01000001">
    <property type="protein sequence ID" value="PHN16362.1"/>
    <property type="molecule type" value="Genomic_DNA"/>
</dbReference>
<dbReference type="AlphaFoldDB" id="A0A2G0V7D6"/>
<gene>
    <name evidence="1" type="primary">rsfS</name>
    <name evidence="1" type="ORF">TPPER_00007</name>
</gene>
<dbReference type="Pfam" id="PF02410">
    <property type="entry name" value="RsfS"/>
    <property type="match status" value="1"/>
</dbReference>
<evidence type="ECO:0000313" key="1">
    <source>
        <dbReference type="EMBL" id="PHN16362.1"/>
    </source>
</evidence>
<dbReference type="InterPro" id="IPR043519">
    <property type="entry name" value="NT_sf"/>
</dbReference>
<reference evidence="1 2" key="1">
    <citation type="journal article" date="2017" name="ISME J.">
        <title>Tremblaya phenacola PPER: an evolutionary beta-gammaproteobacterium collage.</title>
        <authorList>
            <person name="Gil R."/>
            <person name="Vargas-Chavez C."/>
            <person name="Lopez-Madrigal S."/>
            <person name="Santos-Garcia D."/>
            <person name="Latorre A."/>
            <person name="Moya A."/>
        </authorList>
    </citation>
    <scope>NUCLEOTIDE SEQUENCE [LARGE SCALE GENOMIC DNA]</scope>
    <source>
        <strain evidence="1 2">PPER</strain>
    </source>
</reference>
<accession>A0A2G0V7D6</accession>
<dbReference type="SUPFAM" id="SSF81301">
    <property type="entry name" value="Nucleotidyltransferase"/>
    <property type="match status" value="1"/>
</dbReference>
<dbReference type="Proteomes" id="UP000222818">
    <property type="component" value="Unassembled WGS sequence"/>
</dbReference>
<name>A0A2G0V7D6_9PROT</name>
<protein>
    <submittedName>
        <fullName evidence="1">Ribosomal silencing factor RsfS</fullName>
    </submittedName>
</protein>
<dbReference type="RefSeq" id="WP_099336765.1">
    <property type="nucleotide sequence ID" value="NZ_MKGN01000001.1"/>
</dbReference>